<dbReference type="GO" id="GO:0006835">
    <property type="term" value="P:dicarboxylic acid transport"/>
    <property type="evidence" value="ECO:0007669"/>
    <property type="project" value="TreeGrafter"/>
</dbReference>
<feature type="transmembrane region" description="Helical" evidence="8">
    <location>
        <begin position="221"/>
        <end position="247"/>
    </location>
</feature>
<feature type="transmembrane region" description="Helical" evidence="8">
    <location>
        <begin position="152"/>
        <end position="169"/>
    </location>
</feature>
<evidence type="ECO:0000256" key="5">
    <source>
        <dbReference type="ARBA" id="ARBA00022847"/>
    </source>
</evidence>
<dbReference type="GO" id="GO:0015293">
    <property type="term" value="F:symporter activity"/>
    <property type="evidence" value="ECO:0007669"/>
    <property type="project" value="UniProtKB-KW"/>
</dbReference>
<comment type="caution">
    <text evidence="9">The sequence shown here is derived from an EMBL/GenBank/DDBJ whole genome shotgun (WGS) entry which is preliminary data.</text>
</comment>
<evidence type="ECO:0000313" key="10">
    <source>
        <dbReference type="Proteomes" id="UP001144471"/>
    </source>
</evidence>
<dbReference type="Pfam" id="PF00375">
    <property type="entry name" value="SDF"/>
    <property type="match status" value="1"/>
</dbReference>
<name>A0A9W6LLC7_9FUSO</name>
<keyword evidence="3" id="KW-1003">Cell membrane</keyword>
<dbReference type="GO" id="GO:0005886">
    <property type="term" value="C:plasma membrane"/>
    <property type="evidence" value="ECO:0007669"/>
    <property type="project" value="UniProtKB-SubCell"/>
</dbReference>
<accession>A0A9W6LLC7</accession>
<keyword evidence="4 8" id="KW-0812">Transmembrane</keyword>
<organism evidence="9 10">
    <name type="scientific">Propionigenium maris DSM 9537</name>
    <dbReference type="NCBI Taxonomy" id="1123000"/>
    <lineage>
        <taxon>Bacteria</taxon>
        <taxon>Fusobacteriati</taxon>
        <taxon>Fusobacteriota</taxon>
        <taxon>Fusobacteriia</taxon>
        <taxon>Fusobacteriales</taxon>
        <taxon>Fusobacteriaceae</taxon>
        <taxon>Propionigenium</taxon>
    </lineage>
</organism>
<keyword evidence="6 8" id="KW-1133">Transmembrane helix</keyword>
<feature type="transmembrane region" description="Helical" evidence="8">
    <location>
        <begin position="87"/>
        <end position="107"/>
    </location>
</feature>
<evidence type="ECO:0000256" key="7">
    <source>
        <dbReference type="ARBA" id="ARBA00023136"/>
    </source>
</evidence>
<evidence type="ECO:0000256" key="2">
    <source>
        <dbReference type="ARBA" id="ARBA00022448"/>
    </source>
</evidence>
<dbReference type="PANTHER" id="PTHR42865:SF7">
    <property type="entry name" value="PROTON_GLUTAMATE-ASPARTATE SYMPORTER"/>
    <property type="match status" value="1"/>
</dbReference>
<dbReference type="SUPFAM" id="SSF118215">
    <property type="entry name" value="Proton glutamate symport protein"/>
    <property type="match status" value="1"/>
</dbReference>
<feature type="transmembrane region" description="Helical" evidence="8">
    <location>
        <begin position="56"/>
        <end position="75"/>
    </location>
</feature>
<feature type="transmembrane region" description="Helical" evidence="8">
    <location>
        <begin position="190"/>
        <end position="215"/>
    </location>
</feature>
<dbReference type="Gene3D" id="1.10.3860.10">
    <property type="entry name" value="Sodium:dicarboxylate symporter"/>
    <property type="match status" value="1"/>
</dbReference>
<reference evidence="9" key="1">
    <citation type="submission" date="2022-12" db="EMBL/GenBank/DDBJ databases">
        <title>Reference genome sequencing for broad-spectrum identification of bacterial and archaeal isolates by mass spectrometry.</title>
        <authorList>
            <person name="Sekiguchi Y."/>
            <person name="Tourlousse D.M."/>
        </authorList>
    </citation>
    <scope>NUCLEOTIDE SEQUENCE</scope>
    <source>
        <strain evidence="9">10succ1</strain>
    </source>
</reference>
<dbReference type="InterPro" id="IPR036458">
    <property type="entry name" value="Na:dicarbo_symporter_sf"/>
</dbReference>
<dbReference type="Proteomes" id="UP001144471">
    <property type="component" value="Unassembled WGS sequence"/>
</dbReference>
<keyword evidence="5" id="KW-0769">Symport</keyword>
<dbReference type="RefSeq" id="WP_281832220.1">
    <property type="nucleotide sequence ID" value="NZ_BSDY01000001.1"/>
</dbReference>
<evidence type="ECO:0000256" key="1">
    <source>
        <dbReference type="ARBA" id="ARBA00004651"/>
    </source>
</evidence>
<protein>
    <submittedName>
        <fullName evidence="9">Proton/glutamate symporter</fullName>
    </submittedName>
</protein>
<sequence>MKKMKLTTKIFIGLILGAIVGAVLYPMRDVAFVDKFVIGFVFELLGTAFMRSIRMMVVPLVFFSLTLGASSAGDIKKLGRIGSKTLFFYLVTTALAISIAIGLANIINPGKGFSMEMMEGITYSAKESIPFVQVLLNMIPTNPVSALANGNMLQIIVFAILCGSAMTLMGDKASKLKDVVSQANDMVLKVVEMIMHIAPFGVFGLIGKTFATLGYDAIKPLLVYFVTVLLALVLHALITYQGFLVLFTKMNPINFFKKMVPALSVAFSTSSSAATLPVTMECVEEGFGVKNEISSFTLPLGVTINMDGTAIMQGVATVFIAQIYGVQLGITEYLMVIVTATVASIGTAGVPGVGLIMLSMVLTQVGLPVEGIGLIMGVDRLLDMSRTAINICGDAACTLIVANSEDGFETSKEPASVKVNKA</sequence>
<keyword evidence="2" id="KW-0813">Transport</keyword>
<feature type="transmembrane region" description="Helical" evidence="8">
    <location>
        <begin position="333"/>
        <end position="350"/>
    </location>
</feature>
<dbReference type="PANTHER" id="PTHR42865">
    <property type="entry name" value="PROTON/GLUTAMATE-ASPARTATE SYMPORTER"/>
    <property type="match status" value="1"/>
</dbReference>
<evidence type="ECO:0000313" key="9">
    <source>
        <dbReference type="EMBL" id="GLI54542.1"/>
    </source>
</evidence>
<proteinExistence type="predicted"/>
<evidence type="ECO:0000256" key="3">
    <source>
        <dbReference type="ARBA" id="ARBA00022475"/>
    </source>
</evidence>
<gene>
    <name evidence="9" type="ORF">PM10SUCC1_00570</name>
</gene>
<comment type="subcellular location">
    <subcellularLocation>
        <location evidence="1">Cell membrane</location>
        <topology evidence="1">Multi-pass membrane protein</topology>
    </subcellularLocation>
</comment>
<dbReference type="FunFam" id="1.10.3860.10:FF:000001">
    <property type="entry name" value="C4-dicarboxylate transport protein"/>
    <property type="match status" value="1"/>
</dbReference>
<feature type="transmembrane region" description="Helical" evidence="8">
    <location>
        <begin position="6"/>
        <end position="25"/>
    </location>
</feature>
<evidence type="ECO:0000256" key="4">
    <source>
        <dbReference type="ARBA" id="ARBA00022692"/>
    </source>
</evidence>
<dbReference type="AlphaFoldDB" id="A0A9W6LLC7"/>
<dbReference type="EMBL" id="BSDY01000001">
    <property type="protein sequence ID" value="GLI54542.1"/>
    <property type="molecule type" value="Genomic_DNA"/>
</dbReference>
<feature type="transmembrane region" description="Helical" evidence="8">
    <location>
        <begin position="300"/>
        <end position="321"/>
    </location>
</feature>
<dbReference type="InterPro" id="IPR001991">
    <property type="entry name" value="Na-dicarboxylate_symporter"/>
</dbReference>
<evidence type="ECO:0000256" key="6">
    <source>
        <dbReference type="ARBA" id="ARBA00022989"/>
    </source>
</evidence>
<dbReference type="PRINTS" id="PR00173">
    <property type="entry name" value="EDTRNSPORT"/>
</dbReference>
<evidence type="ECO:0000256" key="8">
    <source>
        <dbReference type="SAM" id="Phobius"/>
    </source>
</evidence>
<keyword evidence="7 8" id="KW-0472">Membrane</keyword>
<keyword evidence="10" id="KW-1185">Reference proteome</keyword>